<keyword evidence="2" id="KW-0812">Transmembrane</keyword>
<feature type="transmembrane region" description="Helical" evidence="2">
    <location>
        <begin position="119"/>
        <end position="138"/>
    </location>
</feature>
<keyword evidence="2" id="KW-0472">Membrane</keyword>
<feature type="compositionally biased region" description="Low complexity" evidence="1">
    <location>
        <begin position="344"/>
        <end position="372"/>
    </location>
</feature>
<feature type="transmembrane region" description="Helical" evidence="2">
    <location>
        <begin position="184"/>
        <end position="204"/>
    </location>
</feature>
<dbReference type="RefSeq" id="WP_266600835.1">
    <property type="nucleotide sequence ID" value="NZ_JAPHNL010000201.1"/>
</dbReference>
<dbReference type="Pfam" id="PF19877">
    <property type="entry name" value="DUF6350"/>
    <property type="match status" value="1"/>
</dbReference>
<accession>A0ABT3TWQ3</accession>
<comment type="caution">
    <text evidence="3">The sequence shown here is derived from an EMBL/GenBank/DDBJ whole genome shotgun (WGS) entry which is preliminary data.</text>
</comment>
<feature type="region of interest" description="Disordered" evidence="1">
    <location>
        <begin position="384"/>
        <end position="409"/>
    </location>
</feature>
<gene>
    <name evidence="3" type="ORF">OFY01_17140</name>
</gene>
<feature type="non-terminal residue" evidence="3">
    <location>
        <position position="1"/>
    </location>
</feature>
<sequence>YLLVGAAAAVYASGGALRPAWLSCGAHLVVVAVAAAGAGVWTSYGRPRGPLPGAARRVVGRLPESFVREVLPVAGRAASAGVLALVAGGALVLAAALGWHGGAVRAAFLTSTGAWSGRFAVLLLCLALVPNAVIWGAAYALGPGVVLGAGHVVGPLGASVGPVRPAFPLLAAVPEATGGGGTPVTWAVASVPVVAAVVVARCVVRAGEDGAWSRGRVAGGVVAAGALCGAAMAGLAVVAGGALGNAALAEFGPVGWLSGAVAAGWVVGVGVPVGLVVRWWRGRESVVRAGVAARVAGWRAARAQRRAEGRVEPVAGPVESVELSGLVESVEPSGPAGRVGLSGPVESVEPSGPAEPVEPSEPVESVASVDPVVVEDELGRGAAEFEPYDFFEDAAPLPRVSAERTDPEP</sequence>
<keyword evidence="4" id="KW-1185">Reference proteome</keyword>
<evidence type="ECO:0000313" key="3">
    <source>
        <dbReference type="EMBL" id="MCX3061454.1"/>
    </source>
</evidence>
<evidence type="ECO:0000256" key="1">
    <source>
        <dbReference type="SAM" id="MobiDB-lite"/>
    </source>
</evidence>
<feature type="transmembrane region" description="Helical" evidence="2">
    <location>
        <begin position="216"/>
        <end position="243"/>
    </location>
</feature>
<dbReference type="EMBL" id="JAPHNL010000201">
    <property type="protein sequence ID" value="MCX3061454.1"/>
    <property type="molecule type" value="Genomic_DNA"/>
</dbReference>
<protein>
    <submittedName>
        <fullName evidence="3">DUF6350 family protein</fullName>
    </submittedName>
</protein>
<evidence type="ECO:0000256" key="2">
    <source>
        <dbReference type="SAM" id="Phobius"/>
    </source>
</evidence>
<proteinExistence type="predicted"/>
<feature type="transmembrane region" description="Helical" evidence="2">
    <location>
        <begin position="77"/>
        <end position="99"/>
    </location>
</feature>
<evidence type="ECO:0000313" key="4">
    <source>
        <dbReference type="Proteomes" id="UP001163064"/>
    </source>
</evidence>
<feature type="transmembrane region" description="Helical" evidence="2">
    <location>
        <begin position="255"/>
        <end position="280"/>
    </location>
</feature>
<dbReference type="InterPro" id="IPR045931">
    <property type="entry name" value="DUF6350"/>
</dbReference>
<name>A0ABT3TWQ3_9ACTN</name>
<reference evidence="3" key="1">
    <citation type="submission" date="2022-10" db="EMBL/GenBank/DDBJ databases">
        <title>Streptomyces beihaiensis sp. nov., a chitin degrading actinobacterium, isolated from shrimp pond soil.</title>
        <authorList>
            <person name="Xie J."/>
            <person name="Shen N."/>
        </authorList>
    </citation>
    <scope>NUCLEOTIDE SEQUENCE</scope>
    <source>
        <strain evidence="3">GXMU-J5</strain>
    </source>
</reference>
<organism evidence="3 4">
    <name type="scientific">Streptomyces beihaiensis</name>
    <dbReference type="NCBI Taxonomy" id="2984495"/>
    <lineage>
        <taxon>Bacteria</taxon>
        <taxon>Bacillati</taxon>
        <taxon>Actinomycetota</taxon>
        <taxon>Actinomycetes</taxon>
        <taxon>Kitasatosporales</taxon>
        <taxon>Streptomycetaceae</taxon>
        <taxon>Streptomyces</taxon>
    </lineage>
</organism>
<dbReference type="Proteomes" id="UP001163064">
    <property type="component" value="Unassembled WGS sequence"/>
</dbReference>
<keyword evidence="2" id="KW-1133">Transmembrane helix</keyword>
<feature type="transmembrane region" description="Helical" evidence="2">
    <location>
        <begin position="20"/>
        <end position="41"/>
    </location>
</feature>
<feature type="region of interest" description="Disordered" evidence="1">
    <location>
        <begin position="329"/>
        <end position="372"/>
    </location>
</feature>